<dbReference type="EMBL" id="CP042476">
    <property type="protein sequence ID" value="QED37916.1"/>
    <property type="molecule type" value="Genomic_DNA"/>
</dbReference>
<accession>A0A5B8YNS1</accession>
<dbReference type="Gene3D" id="3.30.300.20">
    <property type="match status" value="1"/>
</dbReference>
<organism evidence="1 2">
    <name type="scientific">Antarcticibacterium arcticum</name>
    <dbReference type="NCBI Taxonomy" id="2585771"/>
    <lineage>
        <taxon>Bacteria</taxon>
        <taxon>Pseudomonadati</taxon>
        <taxon>Bacteroidota</taxon>
        <taxon>Flavobacteriia</taxon>
        <taxon>Flavobacteriales</taxon>
        <taxon>Flavobacteriaceae</taxon>
        <taxon>Antarcticibacterium</taxon>
    </lineage>
</organism>
<protein>
    <submittedName>
        <fullName evidence="1">OsmC family protein</fullName>
    </submittedName>
</protein>
<dbReference type="PANTHER" id="PTHR34352:SF1">
    <property type="entry name" value="PROTEIN YHFA"/>
    <property type="match status" value="1"/>
</dbReference>
<keyword evidence="2" id="KW-1185">Reference proteome</keyword>
<proteinExistence type="predicted"/>
<dbReference type="PANTHER" id="PTHR34352">
    <property type="entry name" value="PROTEIN YHFA"/>
    <property type="match status" value="1"/>
</dbReference>
<dbReference type="Pfam" id="PF02566">
    <property type="entry name" value="OsmC"/>
    <property type="match status" value="1"/>
</dbReference>
<dbReference type="InterPro" id="IPR036102">
    <property type="entry name" value="OsmC/Ohrsf"/>
</dbReference>
<dbReference type="RefSeq" id="WP_146833984.1">
    <property type="nucleotide sequence ID" value="NZ_CP042476.1"/>
</dbReference>
<dbReference type="InterPro" id="IPR015946">
    <property type="entry name" value="KH_dom-like_a/b"/>
</dbReference>
<dbReference type="AlphaFoldDB" id="A0A5B8YNS1"/>
<dbReference type="SUPFAM" id="SSF82784">
    <property type="entry name" value="OsmC-like"/>
    <property type="match status" value="1"/>
</dbReference>
<dbReference type="KEGG" id="anp:FK178_09345"/>
<gene>
    <name evidence="1" type="ORF">FK178_09345</name>
</gene>
<sequence>MKISLKRLNENYHFETKNERGDIVYLDNKSEPNPQGASPMELLLMGIAGCSSIDIVMILRKQKIELEDLQMEVVGSRVDGAVPNVFTGIKLNVYLKGDFSPEKARRAVDLSIDKYCSVSKMLEKTAEISYDVYLNGDLVEL</sequence>
<dbReference type="Proteomes" id="UP000321954">
    <property type="component" value="Chromosome"/>
</dbReference>
<name>A0A5B8YNS1_9FLAO</name>
<evidence type="ECO:0000313" key="2">
    <source>
        <dbReference type="Proteomes" id="UP000321954"/>
    </source>
</evidence>
<dbReference type="InterPro" id="IPR003718">
    <property type="entry name" value="OsmC/Ohr_fam"/>
</dbReference>
<evidence type="ECO:0000313" key="1">
    <source>
        <dbReference type="EMBL" id="QED37916.1"/>
    </source>
</evidence>
<dbReference type="OrthoDB" id="9804010at2"/>
<reference evidence="1 2" key="1">
    <citation type="submission" date="2019-08" db="EMBL/GenBank/DDBJ databases">
        <title>Antarcticibacterium arcticum sp. nov., a bacterium isolated from marine sediment of the Canadian Beaufort Sea.</title>
        <authorList>
            <person name="Lee Y.M."/>
            <person name="Baek K."/>
            <person name="Lee D.-H."/>
            <person name="Shin S.C."/>
            <person name="Jin Y.K."/>
            <person name="Park Y."/>
        </authorList>
    </citation>
    <scope>NUCLEOTIDE SEQUENCE [LARGE SCALE GENOMIC DNA]</scope>
    <source>
        <strain evidence="1 2">PAMC 28998</strain>
    </source>
</reference>